<sequence length="424" mass="44200">MRRSADNTVTGTSCRRAVAAMAVGTVVATGLVGCGFGGANTLPVPGAPGTGSGAYRISAIVPTAAGLVTNAPIMLDDATVGSIGSITVDDWNARIEMRLDKGTRIPAGSHVMVGMTSVLGSSHLQVLQPDKPTDTMMKAGDTIPLAKCPEQENLRPTATAGQEIPDVSVAQQLSACTFPTTEQVLSSLSVVLNGGGLSQFGDIVSEVNKTFKGRQDTIAKLVPRLNQLVGTLNSQRGSIIAAIDGLDRLTATMNAQAPTIEKALADSPKILDMLVGQRQQLVDALGAIGRLSSTADDILRANSDDIRLAVRALVPTLDQLQSTGPSLVKSLGVLLTFPFPESAISNVVRGDYVNTDLNLDLTFARLGQGLFPSVLGSRILGPEALAGRPAGAARRGLNPFQSPMQHGTSPKPKPRKPSHARRPR</sequence>
<keyword evidence="5" id="KW-1185">Reference proteome</keyword>
<dbReference type="AlphaFoldDB" id="A0A7I9V1V6"/>
<proteinExistence type="predicted"/>
<dbReference type="PANTHER" id="PTHR33371:SF15">
    <property type="entry name" value="LIPOPROTEIN LPRN"/>
    <property type="match status" value="1"/>
</dbReference>
<feature type="compositionally biased region" description="Low complexity" evidence="1">
    <location>
        <begin position="387"/>
        <end position="399"/>
    </location>
</feature>
<feature type="domain" description="Mammalian cell entry C-terminal" evidence="3">
    <location>
        <begin position="202"/>
        <end position="331"/>
    </location>
</feature>
<protein>
    <submittedName>
        <fullName evidence="4">Virulence factor Mce</fullName>
    </submittedName>
</protein>
<dbReference type="InterPro" id="IPR003399">
    <property type="entry name" value="Mce/MlaD"/>
</dbReference>
<feature type="domain" description="Mce/MlaD" evidence="2">
    <location>
        <begin position="54"/>
        <end position="127"/>
    </location>
</feature>
<comment type="caution">
    <text evidence="4">The sequence shown here is derived from an EMBL/GenBank/DDBJ whole genome shotgun (WGS) entry which is preliminary data.</text>
</comment>
<name>A0A7I9V1V6_9ACTN</name>
<evidence type="ECO:0000313" key="4">
    <source>
        <dbReference type="EMBL" id="GED99050.1"/>
    </source>
</evidence>
<evidence type="ECO:0000313" key="5">
    <source>
        <dbReference type="Proteomes" id="UP000444980"/>
    </source>
</evidence>
<dbReference type="RefSeq" id="WP_161928375.1">
    <property type="nucleotide sequence ID" value="NZ_BJOU01000017.1"/>
</dbReference>
<accession>A0A7I9V1V6</accession>
<dbReference type="Pfam" id="PF11887">
    <property type="entry name" value="Mce4_CUP1"/>
    <property type="match status" value="1"/>
</dbReference>
<feature type="region of interest" description="Disordered" evidence="1">
    <location>
        <begin position="387"/>
        <end position="424"/>
    </location>
</feature>
<dbReference type="Pfam" id="PF02470">
    <property type="entry name" value="MlaD"/>
    <property type="match status" value="1"/>
</dbReference>
<evidence type="ECO:0000259" key="3">
    <source>
        <dbReference type="Pfam" id="PF11887"/>
    </source>
</evidence>
<dbReference type="EMBL" id="BJOU01000017">
    <property type="protein sequence ID" value="GED99050.1"/>
    <property type="molecule type" value="Genomic_DNA"/>
</dbReference>
<feature type="compositionally biased region" description="Basic residues" evidence="1">
    <location>
        <begin position="412"/>
        <end position="424"/>
    </location>
</feature>
<dbReference type="Proteomes" id="UP000444980">
    <property type="component" value="Unassembled WGS sequence"/>
</dbReference>
<dbReference type="OrthoDB" id="9774928at2"/>
<dbReference type="GO" id="GO:0005576">
    <property type="term" value="C:extracellular region"/>
    <property type="evidence" value="ECO:0007669"/>
    <property type="project" value="TreeGrafter"/>
</dbReference>
<dbReference type="InterPro" id="IPR024516">
    <property type="entry name" value="Mce_C"/>
</dbReference>
<dbReference type="InterPro" id="IPR052336">
    <property type="entry name" value="MlaD_Phospholipid_Transporter"/>
</dbReference>
<dbReference type="PANTHER" id="PTHR33371">
    <property type="entry name" value="INTERMEMBRANE PHOSPHOLIPID TRANSPORT SYSTEM BINDING PROTEIN MLAD-RELATED"/>
    <property type="match status" value="1"/>
</dbReference>
<dbReference type="PROSITE" id="PS51257">
    <property type="entry name" value="PROKAR_LIPOPROTEIN"/>
    <property type="match status" value="1"/>
</dbReference>
<evidence type="ECO:0000256" key="1">
    <source>
        <dbReference type="SAM" id="MobiDB-lite"/>
    </source>
</evidence>
<reference evidence="5" key="1">
    <citation type="submission" date="2019-06" db="EMBL/GenBank/DDBJ databases">
        <title>Gordonia isolated from sludge of a wastewater treatment plant.</title>
        <authorList>
            <person name="Tamura T."/>
            <person name="Aoyama K."/>
            <person name="Kang Y."/>
            <person name="Saito S."/>
            <person name="Akiyama N."/>
            <person name="Yazawa K."/>
            <person name="Gonoi T."/>
            <person name="Mikami Y."/>
        </authorList>
    </citation>
    <scope>NUCLEOTIDE SEQUENCE [LARGE SCALE GENOMIC DNA]</scope>
    <source>
        <strain evidence="5">NBRC 107697</strain>
    </source>
</reference>
<gene>
    <name evidence="4" type="ORF">nbrc107697_30890</name>
</gene>
<evidence type="ECO:0000259" key="2">
    <source>
        <dbReference type="Pfam" id="PF02470"/>
    </source>
</evidence>
<organism evidence="4 5">
    <name type="scientific">Gordonia crocea</name>
    <dbReference type="NCBI Taxonomy" id="589162"/>
    <lineage>
        <taxon>Bacteria</taxon>
        <taxon>Bacillati</taxon>
        <taxon>Actinomycetota</taxon>
        <taxon>Actinomycetes</taxon>
        <taxon>Mycobacteriales</taxon>
        <taxon>Gordoniaceae</taxon>
        <taxon>Gordonia</taxon>
    </lineage>
</organism>